<organism evidence="2 3">
    <name type="scientific">Anaerotignum faecicola</name>
    <dbReference type="NCBI Taxonomy" id="2358141"/>
    <lineage>
        <taxon>Bacteria</taxon>
        <taxon>Bacillati</taxon>
        <taxon>Bacillota</taxon>
        <taxon>Clostridia</taxon>
        <taxon>Lachnospirales</taxon>
        <taxon>Anaerotignaceae</taxon>
        <taxon>Anaerotignum</taxon>
    </lineage>
</organism>
<proteinExistence type="predicted"/>
<comment type="caution">
    <text evidence="2">The sequence shown here is derived from an EMBL/GenBank/DDBJ whole genome shotgun (WGS) entry which is preliminary data.</text>
</comment>
<sequence>MDIFKSMNQTKVADFSVFKPKKKNPVTAEEQNEQNPVPQKETVAGRMTEKTVLPIKEEIPVEQDEKGDSVPEESVPRENEKDNGNIIPFKQQENQSEEAAVKLEAELETAKSNLLPVFPIVRYLKNKCQNDATFAALVNDEQKTLAKCFAYVTSEVKKALNSQNGWLDDNEVYAYAETYYMTDEATFERLAAEKAEEEKKRQEEVARKRKEREEKLKKLEKERKKKNAKEKEKTVIKEESPQTENPEIQNQLCLQM</sequence>
<feature type="region of interest" description="Disordered" evidence="1">
    <location>
        <begin position="15"/>
        <end position="95"/>
    </location>
</feature>
<evidence type="ECO:0000256" key="1">
    <source>
        <dbReference type="SAM" id="MobiDB-lite"/>
    </source>
</evidence>
<feature type="compositionally biased region" description="Basic and acidic residues" evidence="1">
    <location>
        <begin position="55"/>
        <end position="83"/>
    </location>
</feature>
<feature type="region of interest" description="Disordered" evidence="1">
    <location>
        <begin position="194"/>
        <end position="256"/>
    </location>
</feature>
<dbReference type="EMBL" id="BHVZ01000004">
    <property type="protein sequence ID" value="GCB29869.1"/>
    <property type="molecule type" value="Genomic_DNA"/>
</dbReference>
<name>A0A401LEA3_9FIRM</name>
<feature type="compositionally biased region" description="Polar residues" evidence="1">
    <location>
        <begin position="242"/>
        <end position="256"/>
    </location>
</feature>
<feature type="compositionally biased region" description="Basic and acidic residues" evidence="1">
    <location>
        <begin position="194"/>
        <end position="222"/>
    </location>
</feature>
<evidence type="ECO:0000313" key="3">
    <source>
        <dbReference type="Proteomes" id="UP000287361"/>
    </source>
</evidence>
<dbReference type="OrthoDB" id="2066029at2"/>
<reference evidence="2 3" key="1">
    <citation type="submission" date="2018-10" db="EMBL/GenBank/DDBJ databases">
        <title>Draft Genome Sequence of Anaerotignum sp. KCTC 15736.</title>
        <authorList>
            <person name="Choi S.H."/>
            <person name="Kim J.S."/>
            <person name="Kang S.W."/>
            <person name="Lee J.S."/>
            <person name="Park S.H."/>
        </authorList>
    </citation>
    <scope>NUCLEOTIDE SEQUENCE [LARGE SCALE GENOMIC DNA]</scope>
    <source>
        <strain evidence="2 3">KCTC 15736</strain>
    </source>
</reference>
<protein>
    <recommendedName>
        <fullName evidence="4">PcfK-like protein</fullName>
    </recommendedName>
</protein>
<evidence type="ECO:0000313" key="2">
    <source>
        <dbReference type="EMBL" id="GCB29869.1"/>
    </source>
</evidence>
<accession>A0A401LEA3</accession>
<dbReference type="AlphaFoldDB" id="A0A401LEA3"/>
<dbReference type="InterPro" id="IPR025624">
    <property type="entry name" value="PcfK"/>
</dbReference>
<dbReference type="Pfam" id="PF14058">
    <property type="entry name" value="PcfK"/>
    <property type="match status" value="1"/>
</dbReference>
<gene>
    <name evidence="2" type="ORF">KGMB03357_15300</name>
</gene>
<keyword evidence="3" id="KW-1185">Reference proteome</keyword>
<feature type="compositionally biased region" description="Basic and acidic residues" evidence="1">
    <location>
        <begin position="229"/>
        <end position="240"/>
    </location>
</feature>
<dbReference type="Proteomes" id="UP000287361">
    <property type="component" value="Unassembled WGS sequence"/>
</dbReference>
<evidence type="ECO:0008006" key="4">
    <source>
        <dbReference type="Google" id="ProtNLM"/>
    </source>
</evidence>